<dbReference type="GO" id="GO:0003676">
    <property type="term" value="F:nucleic acid binding"/>
    <property type="evidence" value="ECO:0007669"/>
    <property type="project" value="InterPro"/>
</dbReference>
<dbReference type="Proteomes" id="UP000237271">
    <property type="component" value="Unassembled WGS sequence"/>
</dbReference>
<reference evidence="3 4" key="1">
    <citation type="journal article" date="2017" name="Genome Biol. Evol.">
        <title>Phytophthora megakarya and P. palmivora, closely related causal agents of cacao black pod rot, underwent increases in genome sizes and gene numbers by different mechanisms.</title>
        <authorList>
            <person name="Ali S.S."/>
            <person name="Shao J."/>
            <person name="Lary D.J."/>
            <person name="Kronmiller B."/>
            <person name="Shen D."/>
            <person name="Strem M.D."/>
            <person name="Amoako-Attah I."/>
            <person name="Akrofi A.Y."/>
            <person name="Begoude B.A."/>
            <person name="Ten Hoopen G.M."/>
            <person name="Coulibaly K."/>
            <person name="Kebe B.I."/>
            <person name="Melnick R.L."/>
            <person name="Guiltinan M.J."/>
            <person name="Tyler B.M."/>
            <person name="Meinhardt L.W."/>
            <person name="Bailey B.A."/>
        </authorList>
    </citation>
    <scope>NUCLEOTIDE SEQUENCE [LARGE SCALE GENOMIC DNA]</scope>
    <source>
        <strain evidence="4">sbr112.9</strain>
    </source>
</reference>
<name>A0A2P4YFS0_9STRA</name>
<dbReference type="InterPro" id="IPR012337">
    <property type="entry name" value="RNaseH-like_sf"/>
</dbReference>
<keyword evidence="4" id="KW-1185">Reference proteome</keyword>
<sequence length="251" mass="29065">MANDGNKVVDSDDKRGDAAADDDSLVRRHLRFAHLNLSMLKQMAHQQLVIGISDELIKYTDTPCWSCRAAKMTRVSYRKIKTRRSKRPFQKIISDMCYMGIVTYDGYSHFQLVQDEAKNATDVVLEHLKWLIAQHHRVEVFNCDRGRVLLNQKLTTYFTAQGIEYTWTNAYSPKENGLVERMNGVMAAQVRRLLANAHMPDLLWWKHLVMRLKFKLENPGKARVFMGFAKHLDSFRVLSMTCGNVKEVRSI</sequence>
<accession>A0A2P4YFS0</accession>
<dbReference type="EMBL" id="NCKW01003408">
    <property type="protein sequence ID" value="POM76643.1"/>
    <property type="molecule type" value="Genomic_DNA"/>
</dbReference>
<protein>
    <submittedName>
        <fullName evidence="3">Gag-pol Polyprotein</fullName>
    </submittedName>
</protein>
<gene>
    <name evidence="3" type="ORF">PHPALM_6087</name>
</gene>
<dbReference type="PROSITE" id="PS50994">
    <property type="entry name" value="INTEGRASE"/>
    <property type="match status" value="1"/>
</dbReference>
<proteinExistence type="predicted"/>
<feature type="region of interest" description="Disordered" evidence="1">
    <location>
        <begin position="1"/>
        <end position="20"/>
    </location>
</feature>
<organism evidence="3 4">
    <name type="scientific">Phytophthora palmivora</name>
    <dbReference type="NCBI Taxonomy" id="4796"/>
    <lineage>
        <taxon>Eukaryota</taxon>
        <taxon>Sar</taxon>
        <taxon>Stramenopiles</taxon>
        <taxon>Oomycota</taxon>
        <taxon>Peronosporomycetes</taxon>
        <taxon>Peronosporales</taxon>
        <taxon>Peronosporaceae</taxon>
        <taxon>Phytophthora</taxon>
    </lineage>
</organism>
<dbReference type="Gene3D" id="3.30.420.10">
    <property type="entry name" value="Ribonuclease H-like superfamily/Ribonuclease H"/>
    <property type="match status" value="1"/>
</dbReference>
<dbReference type="InterPro" id="IPR001584">
    <property type="entry name" value="Integrase_cat-core"/>
</dbReference>
<dbReference type="SUPFAM" id="SSF53098">
    <property type="entry name" value="Ribonuclease H-like"/>
    <property type="match status" value="1"/>
</dbReference>
<dbReference type="GO" id="GO:0015074">
    <property type="term" value="P:DNA integration"/>
    <property type="evidence" value="ECO:0007669"/>
    <property type="project" value="InterPro"/>
</dbReference>
<dbReference type="AlphaFoldDB" id="A0A2P4YFS0"/>
<dbReference type="InterPro" id="IPR039537">
    <property type="entry name" value="Retrotran_Ty1/copia-like"/>
</dbReference>
<feature type="domain" description="Integrase catalytic" evidence="2">
    <location>
        <begin position="59"/>
        <end position="194"/>
    </location>
</feature>
<evidence type="ECO:0000256" key="1">
    <source>
        <dbReference type="SAM" id="MobiDB-lite"/>
    </source>
</evidence>
<dbReference type="PANTHER" id="PTHR42648">
    <property type="entry name" value="TRANSPOSASE, PUTATIVE-RELATED"/>
    <property type="match status" value="1"/>
</dbReference>
<comment type="caution">
    <text evidence="3">The sequence shown here is derived from an EMBL/GenBank/DDBJ whole genome shotgun (WGS) entry which is preliminary data.</text>
</comment>
<dbReference type="OrthoDB" id="109270at2759"/>
<evidence type="ECO:0000313" key="4">
    <source>
        <dbReference type="Proteomes" id="UP000237271"/>
    </source>
</evidence>
<feature type="compositionally biased region" description="Basic and acidic residues" evidence="1">
    <location>
        <begin position="7"/>
        <end position="18"/>
    </location>
</feature>
<dbReference type="InterPro" id="IPR036397">
    <property type="entry name" value="RNaseH_sf"/>
</dbReference>
<evidence type="ECO:0000313" key="3">
    <source>
        <dbReference type="EMBL" id="POM76643.1"/>
    </source>
</evidence>
<evidence type="ECO:0000259" key="2">
    <source>
        <dbReference type="PROSITE" id="PS50994"/>
    </source>
</evidence>
<dbReference type="PANTHER" id="PTHR42648:SF24">
    <property type="entry name" value="INTEGRASE CATALYTIC DOMAIN-CONTAINING PROTEIN"/>
    <property type="match status" value="1"/>
</dbReference>